<keyword evidence="6 8" id="KW-1133">Transmembrane helix</keyword>
<evidence type="ECO:0000256" key="6">
    <source>
        <dbReference type="ARBA" id="ARBA00022989"/>
    </source>
</evidence>
<feature type="transmembrane region" description="Helical" evidence="8">
    <location>
        <begin position="177"/>
        <end position="194"/>
    </location>
</feature>
<organism evidence="11 12">
    <name type="scientific">Aestuariispira insulae</name>
    <dbReference type="NCBI Taxonomy" id="1461337"/>
    <lineage>
        <taxon>Bacteria</taxon>
        <taxon>Pseudomonadati</taxon>
        <taxon>Pseudomonadota</taxon>
        <taxon>Alphaproteobacteria</taxon>
        <taxon>Rhodospirillales</taxon>
        <taxon>Kiloniellaceae</taxon>
        <taxon>Aestuariispira</taxon>
    </lineage>
</organism>
<dbReference type="EMBL" id="QRDW01000004">
    <property type="protein sequence ID" value="RED50815.1"/>
    <property type="molecule type" value="Genomic_DNA"/>
</dbReference>
<feature type="domain" description="ABC transporter" evidence="9">
    <location>
        <begin position="352"/>
        <end position="586"/>
    </location>
</feature>
<dbReference type="SUPFAM" id="SSF90123">
    <property type="entry name" value="ABC transporter transmembrane region"/>
    <property type="match status" value="1"/>
</dbReference>
<dbReference type="Pfam" id="PF00664">
    <property type="entry name" value="ABC_membrane"/>
    <property type="match status" value="1"/>
</dbReference>
<feature type="transmembrane region" description="Helical" evidence="8">
    <location>
        <begin position="265"/>
        <end position="283"/>
    </location>
</feature>
<evidence type="ECO:0000313" key="12">
    <source>
        <dbReference type="Proteomes" id="UP000256845"/>
    </source>
</evidence>
<dbReference type="Gene3D" id="3.40.50.300">
    <property type="entry name" value="P-loop containing nucleotide triphosphate hydrolases"/>
    <property type="match status" value="1"/>
</dbReference>
<feature type="domain" description="ABC transmembrane type-1" evidence="10">
    <location>
        <begin position="37"/>
        <end position="318"/>
    </location>
</feature>
<evidence type="ECO:0000256" key="4">
    <source>
        <dbReference type="ARBA" id="ARBA00022741"/>
    </source>
</evidence>
<evidence type="ECO:0000256" key="7">
    <source>
        <dbReference type="ARBA" id="ARBA00023136"/>
    </source>
</evidence>
<gene>
    <name evidence="11" type="ORF">DFP90_10487</name>
</gene>
<keyword evidence="5" id="KW-0067">ATP-binding</keyword>
<dbReference type="PANTHER" id="PTHR43394:SF1">
    <property type="entry name" value="ATP-BINDING CASSETTE SUB-FAMILY B MEMBER 10, MITOCHONDRIAL"/>
    <property type="match status" value="1"/>
</dbReference>
<accession>A0A3D9HN36</accession>
<comment type="subcellular location">
    <subcellularLocation>
        <location evidence="1">Cell membrane</location>
        <topology evidence="1">Multi-pass membrane protein</topology>
    </subcellularLocation>
</comment>
<proteinExistence type="predicted"/>
<evidence type="ECO:0000256" key="5">
    <source>
        <dbReference type="ARBA" id="ARBA00022840"/>
    </source>
</evidence>
<dbReference type="OrthoDB" id="5288404at2"/>
<sequence length="595" mass="65015">MGLFSRSKNTDVHLPTKALVKRLVSQYMIHHKKDITIAAFFLVLSALLQGAQALIIQPAMDDALLGGEENKVFLITGVIVLLGVVMGISKYIQTVRMNTMGSNVISHLQSDMMSSIINADISHMFKDGSSKMVARFISDTYQVREAVVKSITGIARDLVLVIVMIGVMIYQDWELTLVVFTIFPITALPIVAIGKKLRRIARTSQERVGDMTSLLDDKFKGVRLVKSFCAEEFAQEKARVIFDWIAKLGVKAIEVRSRMYPMMELLGGASVALLILYGSFKIAEGEASVGSIMSFMGALMMAYQPMRSLANLNSNLQQGLAAAQRSFEVIDIKPMIVEAPDASELQLNEGTIRFKDVSFSYDNEIEVLKGISLDIPAGSKVALVGPSGAGKSTIFNLLLRFYDTTKGSIEIDGQDISGLTFRSLRDNIALVSQETGIFNDTVLANIAYADTAPDREKAIAAAKAAEAHDFIMMLEDGYDSELGEMGTKLSGGQRQRLAIARAIYKDAPILLLDEATSALDSETEKLVQKALKRLIEGRTVLMIAHRLSTIVDSDVIYALQAGKVAESGTHTELLARNGLYAKLHAHQSENETSVS</sequence>
<dbReference type="InterPro" id="IPR039421">
    <property type="entry name" value="Type_1_exporter"/>
</dbReference>
<comment type="caution">
    <text evidence="11">The sequence shown here is derived from an EMBL/GenBank/DDBJ whole genome shotgun (WGS) entry which is preliminary data.</text>
</comment>
<dbReference type="PROSITE" id="PS50893">
    <property type="entry name" value="ABC_TRANSPORTER_2"/>
    <property type="match status" value="1"/>
</dbReference>
<dbReference type="GO" id="GO:0016887">
    <property type="term" value="F:ATP hydrolysis activity"/>
    <property type="evidence" value="ECO:0007669"/>
    <property type="project" value="InterPro"/>
</dbReference>
<protein>
    <submittedName>
        <fullName evidence="11">ABC-type multidrug transport system fused ATPase/permease subunit</fullName>
    </submittedName>
</protein>
<evidence type="ECO:0000256" key="8">
    <source>
        <dbReference type="SAM" id="Phobius"/>
    </source>
</evidence>
<dbReference type="GO" id="GO:0005886">
    <property type="term" value="C:plasma membrane"/>
    <property type="evidence" value="ECO:0007669"/>
    <property type="project" value="UniProtKB-SubCell"/>
</dbReference>
<dbReference type="Proteomes" id="UP000256845">
    <property type="component" value="Unassembled WGS sequence"/>
</dbReference>
<dbReference type="PANTHER" id="PTHR43394">
    <property type="entry name" value="ATP-DEPENDENT PERMEASE MDL1, MITOCHONDRIAL"/>
    <property type="match status" value="1"/>
</dbReference>
<evidence type="ECO:0000256" key="3">
    <source>
        <dbReference type="ARBA" id="ARBA00022692"/>
    </source>
</evidence>
<dbReference type="AlphaFoldDB" id="A0A3D9HN36"/>
<dbReference type="InterPro" id="IPR017871">
    <property type="entry name" value="ABC_transporter-like_CS"/>
</dbReference>
<keyword evidence="2" id="KW-0813">Transport</keyword>
<dbReference type="FunFam" id="3.40.50.300:FF:000287">
    <property type="entry name" value="Multidrug ABC transporter ATP-binding protein"/>
    <property type="match status" value="1"/>
</dbReference>
<name>A0A3D9HN36_9PROT</name>
<dbReference type="InterPro" id="IPR027417">
    <property type="entry name" value="P-loop_NTPase"/>
</dbReference>
<dbReference type="Pfam" id="PF00005">
    <property type="entry name" value="ABC_tran"/>
    <property type="match status" value="1"/>
</dbReference>
<dbReference type="GO" id="GO:0005524">
    <property type="term" value="F:ATP binding"/>
    <property type="evidence" value="ECO:0007669"/>
    <property type="project" value="UniProtKB-KW"/>
</dbReference>
<dbReference type="PROSITE" id="PS00211">
    <property type="entry name" value="ABC_TRANSPORTER_1"/>
    <property type="match status" value="1"/>
</dbReference>
<evidence type="ECO:0000313" key="11">
    <source>
        <dbReference type="EMBL" id="RED50815.1"/>
    </source>
</evidence>
<keyword evidence="4" id="KW-0547">Nucleotide-binding</keyword>
<dbReference type="SMART" id="SM00382">
    <property type="entry name" value="AAA"/>
    <property type="match status" value="1"/>
</dbReference>
<keyword evidence="3 8" id="KW-0812">Transmembrane</keyword>
<feature type="transmembrane region" description="Helical" evidence="8">
    <location>
        <begin position="72"/>
        <end position="92"/>
    </location>
</feature>
<dbReference type="PROSITE" id="PS50929">
    <property type="entry name" value="ABC_TM1F"/>
    <property type="match status" value="1"/>
</dbReference>
<evidence type="ECO:0000256" key="1">
    <source>
        <dbReference type="ARBA" id="ARBA00004651"/>
    </source>
</evidence>
<dbReference type="InterPro" id="IPR011527">
    <property type="entry name" value="ABC1_TM_dom"/>
</dbReference>
<keyword evidence="7 8" id="KW-0472">Membrane</keyword>
<dbReference type="InterPro" id="IPR003439">
    <property type="entry name" value="ABC_transporter-like_ATP-bd"/>
</dbReference>
<feature type="transmembrane region" description="Helical" evidence="8">
    <location>
        <begin position="154"/>
        <end position="171"/>
    </location>
</feature>
<evidence type="ECO:0000259" key="9">
    <source>
        <dbReference type="PROSITE" id="PS50893"/>
    </source>
</evidence>
<dbReference type="CDD" id="cd18552">
    <property type="entry name" value="ABC_6TM_MsbA_like"/>
    <property type="match status" value="1"/>
</dbReference>
<dbReference type="SUPFAM" id="SSF52540">
    <property type="entry name" value="P-loop containing nucleoside triphosphate hydrolases"/>
    <property type="match status" value="1"/>
</dbReference>
<dbReference type="GO" id="GO:0015421">
    <property type="term" value="F:ABC-type oligopeptide transporter activity"/>
    <property type="evidence" value="ECO:0007669"/>
    <property type="project" value="TreeGrafter"/>
</dbReference>
<dbReference type="InterPro" id="IPR003593">
    <property type="entry name" value="AAA+_ATPase"/>
</dbReference>
<keyword evidence="12" id="KW-1185">Reference proteome</keyword>
<dbReference type="Gene3D" id="1.20.1560.10">
    <property type="entry name" value="ABC transporter type 1, transmembrane domain"/>
    <property type="match status" value="1"/>
</dbReference>
<dbReference type="InterPro" id="IPR036640">
    <property type="entry name" value="ABC1_TM_sf"/>
</dbReference>
<evidence type="ECO:0000259" key="10">
    <source>
        <dbReference type="PROSITE" id="PS50929"/>
    </source>
</evidence>
<evidence type="ECO:0000256" key="2">
    <source>
        <dbReference type="ARBA" id="ARBA00022448"/>
    </source>
</evidence>
<reference evidence="11 12" key="1">
    <citation type="submission" date="2018-07" db="EMBL/GenBank/DDBJ databases">
        <title>Genomic Encyclopedia of Type Strains, Phase III (KMG-III): the genomes of soil and plant-associated and newly described type strains.</title>
        <authorList>
            <person name="Whitman W."/>
        </authorList>
    </citation>
    <scope>NUCLEOTIDE SEQUENCE [LARGE SCALE GENOMIC DNA]</scope>
    <source>
        <strain evidence="11 12">CECT 8488</strain>
    </source>
</reference>